<dbReference type="AlphaFoldDB" id="A0ABD1Z889"/>
<dbReference type="Proteomes" id="UP001605036">
    <property type="component" value="Unassembled WGS sequence"/>
</dbReference>
<evidence type="ECO:0000313" key="3">
    <source>
        <dbReference type="Proteomes" id="UP001605036"/>
    </source>
</evidence>
<proteinExistence type="predicted"/>
<reference evidence="2 3" key="1">
    <citation type="submission" date="2024-09" db="EMBL/GenBank/DDBJ databases">
        <title>Chromosome-scale assembly of Riccia fluitans.</title>
        <authorList>
            <person name="Paukszto L."/>
            <person name="Sawicki J."/>
            <person name="Karawczyk K."/>
            <person name="Piernik-Szablinska J."/>
            <person name="Szczecinska M."/>
            <person name="Mazdziarz M."/>
        </authorList>
    </citation>
    <scope>NUCLEOTIDE SEQUENCE [LARGE SCALE GENOMIC DNA]</scope>
    <source>
        <strain evidence="2">Rf_01</strain>
        <tissue evidence="2">Aerial parts of the thallus</tissue>
    </source>
</reference>
<evidence type="ECO:0008006" key="4">
    <source>
        <dbReference type="Google" id="ProtNLM"/>
    </source>
</evidence>
<feature type="compositionally biased region" description="Basic and acidic residues" evidence="1">
    <location>
        <begin position="17"/>
        <end position="40"/>
    </location>
</feature>
<sequence>MTPPPEASHMNNTAKLTESRKNGLDPGDNRGGEREKKNSEKSSVADGSDDEGRPARDRRKEERNGDERRPKREREDTPEKTRPRERRFREVKERESPKERDFPRERSWRTSSDRGRWDGEERSKSYREQEREKGSMRGGYRGGRRSFSGATRQGGAFGSNQGRYNSGDRESRQGNWGGDRYHGGSRDSSYRKQPSSYRSKGEKWKHDMFETVVDGGRNEPEEDPIAKIEALLAS</sequence>
<comment type="caution">
    <text evidence="2">The sequence shown here is derived from an EMBL/GenBank/DDBJ whole genome shotgun (WGS) entry which is preliminary data.</text>
</comment>
<organism evidence="2 3">
    <name type="scientific">Riccia fluitans</name>
    <dbReference type="NCBI Taxonomy" id="41844"/>
    <lineage>
        <taxon>Eukaryota</taxon>
        <taxon>Viridiplantae</taxon>
        <taxon>Streptophyta</taxon>
        <taxon>Embryophyta</taxon>
        <taxon>Marchantiophyta</taxon>
        <taxon>Marchantiopsida</taxon>
        <taxon>Marchantiidae</taxon>
        <taxon>Marchantiales</taxon>
        <taxon>Ricciaceae</taxon>
        <taxon>Riccia</taxon>
    </lineage>
</organism>
<protein>
    <recommendedName>
        <fullName evidence="4">Btz domain-containing protein</fullName>
    </recommendedName>
</protein>
<evidence type="ECO:0000313" key="2">
    <source>
        <dbReference type="EMBL" id="KAL2643930.1"/>
    </source>
</evidence>
<feature type="compositionally biased region" description="Basic and acidic residues" evidence="1">
    <location>
        <begin position="199"/>
        <end position="209"/>
    </location>
</feature>
<feature type="compositionally biased region" description="Basic and acidic residues" evidence="1">
    <location>
        <begin position="50"/>
        <end position="135"/>
    </location>
</feature>
<feature type="region of interest" description="Disordered" evidence="1">
    <location>
        <begin position="1"/>
        <end position="234"/>
    </location>
</feature>
<evidence type="ECO:0000256" key="1">
    <source>
        <dbReference type="SAM" id="MobiDB-lite"/>
    </source>
</evidence>
<feature type="compositionally biased region" description="Basic and acidic residues" evidence="1">
    <location>
        <begin position="179"/>
        <end position="190"/>
    </location>
</feature>
<dbReference type="EMBL" id="JBHFFA010000002">
    <property type="protein sequence ID" value="KAL2643930.1"/>
    <property type="molecule type" value="Genomic_DNA"/>
</dbReference>
<name>A0ABD1Z889_9MARC</name>
<keyword evidence="3" id="KW-1185">Reference proteome</keyword>
<gene>
    <name evidence="2" type="ORF">R1flu_011517</name>
</gene>
<accession>A0ABD1Z889</accession>